<proteinExistence type="predicted"/>
<evidence type="ECO:0000313" key="1">
    <source>
        <dbReference type="EMBL" id="QOX63253.1"/>
    </source>
</evidence>
<keyword evidence="2" id="KW-1185">Reference proteome</keyword>
<name>A0ACD1AA86_9FIRM</name>
<reference evidence="1" key="1">
    <citation type="submission" date="2019-08" db="EMBL/GenBank/DDBJ databases">
        <title>Genome sequence of Clostridiales bacterium MT110.</title>
        <authorList>
            <person name="Cao J."/>
        </authorList>
    </citation>
    <scope>NUCLEOTIDE SEQUENCE</scope>
    <source>
        <strain evidence="1">MT110</strain>
    </source>
</reference>
<dbReference type="EMBL" id="CP042469">
    <property type="protein sequence ID" value="QOX63253.1"/>
    <property type="molecule type" value="Genomic_DNA"/>
</dbReference>
<protein>
    <submittedName>
        <fullName evidence="1">Site-specific DNA-methyltransferase</fullName>
    </submittedName>
</protein>
<organism evidence="1 2">
    <name type="scientific">Anoxybacterium hadale</name>
    <dbReference type="NCBI Taxonomy" id="3408580"/>
    <lineage>
        <taxon>Bacteria</taxon>
        <taxon>Bacillati</taxon>
        <taxon>Bacillota</taxon>
        <taxon>Clostridia</taxon>
        <taxon>Peptostreptococcales</taxon>
        <taxon>Anaerovoracaceae</taxon>
        <taxon>Anoxybacterium</taxon>
    </lineage>
</organism>
<sequence length="447" mass="51375">MSLLTKLPIMIEECEKACREIEAGNFAITEKIGNGENLLVHSDNLTLMKYLLEQKAMGQKINLIYIDPPFYSKANYGTERKLSSEKIGKVPSIKQKAYHDVWEEGMESYLRMLTERFFLMKELLAEDGCLWVHLDWHSVHYVKVILDEIFGEKNFINEVIWNYKSGGVSKNYFARKHDTLLFYAKSSNYYFKAQQEKSYNRDLKPYRFKGVAEFKDEVGWYTMVNMKDVWQINMVGRTSAERTGYATQKPEQLIERILESCTREGDLCADFFCGSGTLPATADRMGRRWIACDLGALAAVNTQKRMVESTKQGYTFLRESKKKEWKGNLKVKTDLRALDDSDKMKLAVTLTGYEIESILDIPVEKKQLPVIKEILSKDSLQLLDYWSIDFEYNGITYSPQLSFCKGSDSISLGCEWNTTAKGTIAIRCIDIFGNNSFQIIPIGGKDE</sequence>
<evidence type="ECO:0000313" key="2">
    <source>
        <dbReference type="Proteomes" id="UP000594014"/>
    </source>
</evidence>
<gene>
    <name evidence="1" type="ORF">FRZ06_07785</name>
</gene>
<dbReference type="Proteomes" id="UP000594014">
    <property type="component" value="Chromosome"/>
</dbReference>
<accession>A0ACD1AA86</accession>